<accession>A0A8X6KQD0</accession>
<protein>
    <submittedName>
        <fullName evidence="1">Uncharacterized protein</fullName>
    </submittedName>
</protein>
<organism evidence="1 2">
    <name type="scientific">Trichonephila clavata</name>
    <name type="common">Joro spider</name>
    <name type="synonym">Nephila clavata</name>
    <dbReference type="NCBI Taxonomy" id="2740835"/>
    <lineage>
        <taxon>Eukaryota</taxon>
        <taxon>Metazoa</taxon>
        <taxon>Ecdysozoa</taxon>
        <taxon>Arthropoda</taxon>
        <taxon>Chelicerata</taxon>
        <taxon>Arachnida</taxon>
        <taxon>Araneae</taxon>
        <taxon>Araneomorphae</taxon>
        <taxon>Entelegynae</taxon>
        <taxon>Araneoidea</taxon>
        <taxon>Nephilidae</taxon>
        <taxon>Trichonephila</taxon>
    </lineage>
</organism>
<keyword evidence="2" id="KW-1185">Reference proteome</keyword>
<comment type="caution">
    <text evidence="1">The sequence shown here is derived from an EMBL/GenBank/DDBJ whole genome shotgun (WGS) entry which is preliminary data.</text>
</comment>
<dbReference type="EMBL" id="BMAO01022204">
    <property type="protein sequence ID" value="GFQ80296.1"/>
    <property type="molecule type" value="Genomic_DNA"/>
</dbReference>
<proteinExistence type="predicted"/>
<dbReference type="AlphaFoldDB" id="A0A8X6KQD0"/>
<gene>
    <name evidence="1" type="ORF">TNCT_209781</name>
</gene>
<reference evidence="1" key="1">
    <citation type="submission" date="2020-07" db="EMBL/GenBank/DDBJ databases">
        <title>Multicomponent nature underlies the extraordinary mechanical properties of spider dragline silk.</title>
        <authorList>
            <person name="Kono N."/>
            <person name="Nakamura H."/>
            <person name="Mori M."/>
            <person name="Yoshida Y."/>
            <person name="Ohtoshi R."/>
            <person name="Malay A.D."/>
            <person name="Moran D.A.P."/>
            <person name="Tomita M."/>
            <person name="Numata K."/>
            <person name="Arakawa K."/>
        </authorList>
    </citation>
    <scope>NUCLEOTIDE SEQUENCE</scope>
</reference>
<name>A0A8X6KQD0_TRICU</name>
<dbReference type="Proteomes" id="UP000887116">
    <property type="component" value="Unassembled WGS sequence"/>
</dbReference>
<evidence type="ECO:0000313" key="1">
    <source>
        <dbReference type="EMBL" id="GFQ80296.1"/>
    </source>
</evidence>
<sequence>MPDYQFKYTISAQAILERYYNSSVNNSTLNRNVLKKYILLLLDLTHDPNAREHWQQTHYGLFIGRVNLSLGDRKKITILTQAQAIWPGKVDVFITLSEFKGVVVWMKETMKLMRNFPETYQFQLDERLRNGSSLLKSPYLLKLLNKSRCTKKERRLGKVFAITDNALLLYTHLHFINEDKVLRRPLISSNFCVCHRFVFGKASFLRRDHT</sequence>
<evidence type="ECO:0000313" key="2">
    <source>
        <dbReference type="Proteomes" id="UP000887116"/>
    </source>
</evidence>